<evidence type="ECO:0000313" key="3">
    <source>
        <dbReference type="EMBL" id="KIW15122.1"/>
    </source>
</evidence>
<evidence type="ECO:0000313" key="4">
    <source>
        <dbReference type="Proteomes" id="UP000053328"/>
    </source>
</evidence>
<dbReference type="EMBL" id="KN847496">
    <property type="protein sequence ID" value="KIW15122.1"/>
    <property type="molecule type" value="Genomic_DNA"/>
</dbReference>
<dbReference type="AlphaFoldDB" id="A0A0D1ZQQ5"/>
<dbReference type="Pfam" id="PF07110">
    <property type="entry name" value="EthD"/>
    <property type="match status" value="1"/>
</dbReference>
<name>A0A0D1ZQQ5_9EURO</name>
<dbReference type="InterPro" id="IPR011008">
    <property type="entry name" value="Dimeric_a/b-barrel"/>
</dbReference>
<dbReference type="GeneID" id="27334992"/>
<evidence type="ECO:0000256" key="1">
    <source>
        <dbReference type="ARBA" id="ARBA00005986"/>
    </source>
</evidence>
<dbReference type="STRING" id="91928.A0A0D1ZQQ5"/>
<evidence type="ECO:0000259" key="2">
    <source>
        <dbReference type="Pfam" id="PF07110"/>
    </source>
</evidence>
<dbReference type="GO" id="GO:0016491">
    <property type="term" value="F:oxidoreductase activity"/>
    <property type="evidence" value="ECO:0007669"/>
    <property type="project" value="InterPro"/>
</dbReference>
<dbReference type="SUPFAM" id="SSF54909">
    <property type="entry name" value="Dimeric alpha+beta barrel"/>
    <property type="match status" value="1"/>
</dbReference>
<gene>
    <name evidence="3" type="ORF">PV08_07909</name>
</gene>
<dbReference type="Proteomes" id="UP000053328">
    <property type="component" value="Unassembled WGS sequence"/>
</dbReference>
<dbReference type="RefSeq" id="XP_016235338.1">
    <property type="nucleotide sequence ID" value="XM_016382236.1"/>
</dbReference>
<dbReference type="OrthoDB" id="4120842at2759"/>
<dbReference type="InterPro" id="IPR009799">
    <property type="entry name" value="EthD_dom"/>
</dbReference>
<reference evidence="3 4" key="1">
    <citation type="submission" date="2015-01" db="EMBL/GenBank/DDBJ databases">
        <title>The Genome Sequence of Exophiala spinifera CBS89968.</title>
        <authorList>
            <consortium name="The Broad Institute Genomics Platform"/>
            <person name="Cuomo C."/>
            <person name="de Hoog S."/>
            <person name="Gorbushina A."/>
            <person name="Stielow B."/>
            <person name="Teixiera M."/>
            <person name="Abouelleil A."/>
            <person name="Chapman S.B."/>
            <person name="Priest M."/>
            <person name="Young S.K."/>
            <person name="Wortman J."/>
            <person name="Nusbaum C."/>
            <person name="Birren B."/>
        </authorList>
    </citation>
    <scope>NUCLEOTIDE SEQUENCE [LARGE SCALE GENOMIC DNA]</scope>
    <source>
        <strain evidence="3 4">CBS 89968</strain>
    </source>
</reference>
<accession>A0A0D1ZQQ5</accession>
<protein>
    <recommendedName>
        <fullName evidence="2">EthD domain-containing protein</fullName>
    </recommendedName>
</protein>
<keyword evidence="4" id="KW-1185">Reference proteome</keyword>
<dbReference type="HOGENOM" id="CLU_115019_3_1_1"/>
<dbReference type="Gene3D" id="3.30.70.100">
    <property type="match status" value="1"/>
</dbReference>
<comment type="similarity">
    <text evidence="1">Belongs to the tpcK family.</text>
</comment>
<feature type="domain" description="EthD" evidence="2">
    <location>
        <begin position="13"/>
        <end position="105"/>
    </location>
</feature>
<proteinExistence type="inferred from homology"/>
<sequence length="132" mass="15167">MACSLRILVSKRDEITEDEFHRYWSEEHPRVWLNIEIVKRKVVTYSQFHVDKKSTAVLTDFGVQVGSWDGLVTIAAETFQDLLSVFGDEEYLRVVVPDEEKFLKRSTAIMMVGEEKPKKMNGTVLVDIGTKS</sequence>
<organism evidence="3 4">
    <name type="scientific">Exophiala spinifera</name>
    <dbReference type="NCBI Taxonomy" id="91928"/>
    <lineage>
        <taxon>Eukaryota</taxon>
        <taxon>Fungi</taxon>
        <taxon>Dikarya</taxon>
        <taxon>Ascomycota</taxon>
        <taxon>Pezizomycotina</taxon>
        <taxon>Eurotiomycetes</taxon>
        <taxon>Chaetothyriomycetidae</taxon>
        <taxon>Chaetothyriales</taxon>
        <taxon>Herpotrichiellaceae</taxon>
        <taxon>Exophiala</taxon>
    </lineage>
</organism>
<dbReference type="VEuPathDB" id="FungiDB:PV08_07909"/>